<dbReference type="OMA" id="CICRIAD"/>
<keyword evidence="1" id="KW-0812">Transmembrane</keyword>
<keyword evidence="5" id="KW-1185">Reference proteome</keyword>
<dbReference type="PANTHER" id="PTHR34366:SF2">
    <property type="entry name" value="OS07G0289901 PROTEIN"/>
    <property type="match status" value="1"/>
</dbReference>
<evidence type="ECO:0000256" key="2">
    <source>
        <dbReference type="SAM" id="SignalP"/>
    </source>
</evidence>
<reference evidence="4 5" key="1">
    <citation type="journal article" date="2018" name="Science">
        <title>The opium poppy genome and morphinan production.</title>
        <authorList>
            <person name="Guo L."/>
            <person name="Winzer T."/>
            <person name="Yang X."/>
            <person name="Li Y."/>
            <person name="Ning Z."/>
            <person name="He Z."/>
            <person name="Teodor R."/>
            <person name="Lu Y."/>
            <person name="Bowser T.A."/>
            <person name="Graham I.A."/>
            <person name="Ye K."/>
        </authorList>
    </citation>
    <scope>NUCLEOTIDE SEQUENCE [LARGE SCALE GENOMIC DNA]</scope>
    <source>
        <strain evidence="5">cv. HN1</strain>
        <tissue evidence="4">Leaves</tissue>
    </source>
</reference>
<dbReference type="Pfam" id="PF24865">
    <property type="entry name" value="DUF7731"/>
    <property type="match status" value="1"/>
</dbReference>
<accession>A0A4Y7ILN4</accession>
<dbReference type="PANTHER" id="PTHR34366">
    <property type="entry name" value="OS07G0289901 PROTEIN-RELATED"/>
    <property type="match status" value="1"/>
</dbReference>
<evidence type="ECO:0000256" key="1">
    <source>
        <dbReference type="SAM" id="Phobius"/>
    </source>
</evidence>
<dbReference type="AlphaFoldDB" id="A0A4Y7ILN4"/>
<feature type="domain" description="DUF7731" evidence="3">
    <location>
        <begin position="67"/>
        <end position="166"/>
    </location>
</feature>
<keyword evidence="1" id="KW-1133">Transmembrane helix</keyword>
<keyword evidence="2" id="KW-0732">Signal</keyword>
<dbReference type="Proteomes" id="UP000316621">
    <property type="component" value="Chromosome 2"/>
</dbReference>
<feature type="chain" id="PRO_5021208898" description="DUF7731 domain-containing protein" evidence="2">
    <location>
        <begin position="27"/>
        <end position="199"/>
    </location>
</feature>
<dbReference type="InterPro" id="IPR056633">
    <property type="entry name" value="DUF7731"/>
</dbReference>
<feature type="transmembrane region" description="Helical" evidence="1">
    <location>
        <begin position="180"/>
        <end position="198"/>
    </location>
</feature>
<name>A0A4Y7ILN4_PAPSO</name>
<proteinExistence type="predicted"/>
<dbReference type="OrthoDB" id="1843925at2759"/>
<gene>
    <name evidence="4" type="ORF">C5167_017062</name>
</gene>
<dbReference type="Gramene" id="RZC48641">
    <property type="protein sequence ID" value="RZC48641"/>
    <property type="gene ID" value="C5167_017062"/>
</dbReference>
<feature type="signal peptide" evidence="2">
    <location>
        <begin position="1"/>
        <end position="26"/>
    </location>
</feature>
<dbReference type="PROSITE" id="PS51257">
    <property type="entry name" value="PROKAR_LIPOPROTEIN"/>
    <property type="match status" value="1"/>
</dbReference>
<evidence type="ECO:0000313" key="5">
    <source>
        <dbReference type="Proteomes" id="UP000316621"/>
    </source>
</evidence>
<sequence>MAFSFRLKPLFFVITLLCISSSCCKSEDEDYGDNGDNGVQVHENGNNPVEVHGGGNGVQGGTGVEDPAQIVAKALYCFNDRYVYSSCKESYRLTQSGNINVPREATDEYCSGACLTETHLVLDCIGNILSNFLFYNKATIWDIKATIKAGCSDTDERGNFNVAEHLESNDAHKVTTVRGASFYVSNLLIMIFLGWYFVL</sequence>
<keyword evidence="1" id="KW-0472">Membrane</keyword>
<evidence type="ECO:0000259" key="3">
    <source>
        <dbReference type="Pfam" id="PF24865"/>
    </source>
</evidence>
<protein>
    <recommendedName>
        <fullName evidence="3">DUF7731 domain-containing protein</fullName>
    </recommendedName>
</protein>
<evidence type="ECO:0000313" key="4">
    <source>
        <dbReference type="EMBL" id="RZC48641.1"/>
    </source>
</evidence>
<organism evidence="4 5">
    <name type="scientific">Papaver somniferum</name>
    <name type="common">Opium poppy</name>
    <dbReference type="NCBI Taxonomy" id="3469"/>
    <lineage>
        <taxon>Eukaryota</taxon>
        <taxon>Viridiplantae</taxon>
        <taxon>Streptophyta</taxon>
        <taxon>Embryophyta</taxon>
        <taxon>Tracheophyta</taxon>
        <taxon>Spermatophyta</taxon>
        <taxon>Magnoliopsida</taxon>
        <taxon>Ranunculales</taxon>
        <taxon>Papaveraceae</taxon>
        <taxon>Papaveroideae</taxon>
        <taxon>Papaver</taxon>
    </lineage>
</organism>
<dbReference type="EMBL" id="CM010716">
    <property type="protein sequence ID" value="RZC48641.1"/>
    <property type="molecule type" value="Genomic_DNA"/>
</dbReference>